<feature type="domain" description="SH3" evidence="5">
    <location>
        <begin position="583"/>
        <end position="646"/>
    </location>
</feature>
<accession>A0AAV2T4I5</accession>
<dbReference type="Proteomes" id="UP001497525">
    <property type="component" value="Unassembled WGS sequence"/>
</dbReference>
<dbReference type="SUPFAM" id="SSF50044">
    <property type="entry name" value="SH3-domain"/>
    <property type="match status" value="1"/>
</dbReference>
<evidence type="ECO:0008006" key="9">
    <source>
        <dbReference type="Google" id="ProtNLM"/>
    </source>
</evidence>
<dbReference type="InterPro" id="IPR035899">
    <property type="entry name" value="DBL_dom_sf"/>
</dbReference>
<dbReference type="SUPFAM" id="SSF103657">
    <property type="entry name" value="BAR/IMD domain-like"/>
    <property type="match status" value="1"/>
</dbReference>
<dbReference type="EMBL" id="CAXLJL010000079">
    <property type="protein sequence ID" value="CAL5130999.1"/>
    <property type="molecule type" value="Genomic_DNA"/>
</dbReference>
<evidence type="ECO:0000256" key="4">
    <source>
        <dbReference type="SAM" id="MobiDB-lite"/>
    </source>
</evidence>
<proteinExistence type="predicted"/>
<keyword evidence="3" id="KW-0175">Coiled coil</keyword>
<dbReference type="InterPro" id="IPR000219">
    <property type="entry name" value="DH_dom"/>
</dbReference>
<dbReference type="InterPro" id="IPR036028">
    <property type="entry name" value="SH3-like_dom_sf"/>
</dbReference>
<feature type="domain" description="DH" evidence="6">
    <location>
        <begin position="3"/>
        <end position="185"/>
    </location>
</feature>
<dbReference type="PROSITE" id="PS50010">
    <property type="entry name" value="DH_2"/>
    <property type="match status" value="1"/>
</dbReference>
<dbReference type="Gene3D" id="1.20.900.10">
    <property type="entry name" value="Dbl homology (DH) domain"/>
    <property type="match status" value="1"/>
</dbReference>
<dbReference type="Pfam" id="PF00018">
    <property type="entry name" value="SH3_1"/>
    <property type="match status" value="1"/>
</dbReference>
<organism evidence="7 8">
    <name type="scientific">Calicophoron daubneyi</name>
    <name type="common">Rumen fluke</name>
    <name type="synonym">Paramphistomum daubneyi</name>
    <dbReference type="NCBI Taxonomy" id="300641"/>
    <lineage>
        <taxon>Eukaryota</taxon>
        <taxon>Metazoa</taxon>
        <taxon>Spiralia</taxon>
        <taxon>Lophotrochozoa</taxon>
        <taxon>Platyhelminthes</taxon>
        <taxon>Trematoda</taxon>
        <taxon>Digenea</taxon>
        <taxon>Plagiorchiida</taxon>
        <taxon>Pronocephalata</taxon>
        <taxon>Paramphistomoidea</taxon>
        <taxon>Paramphistomidae</taxon>
        <taxon>Calicophoron</taxon>
    </lineage>
</organism>
<dbReference type="GO" id="GO:0005085">
    <property type="term" value="F:guanyl-nucleotide exchange factor activity"/>
    <property type="evidence" value="ECO:0007669"/>
    <property type="project" value="InterPro"/>
</dbReference>
<dbReference type="SMART" id="SM00326">
    <property type="entry name" value="SH3"/>
    <property type="match status" value="1"/>
</dbReference>
<evidence type="ECO:0000256" key="3">
    <source>
        <dbReference type="SAM" id="Coils"/>
    </source>
</evidence>
<evidence type="ECO:0000259" key="5">
    <source>
        <dbReference type="PROSITE" id="PS50002"/>
    </source>
</evidence>
<sequence length="646" mass="73841">MNKRAHLIHELVETQAKFALDMEELDRAFKKNSTRLIAEDKYLLLGNLTEVAELSSQINDSWQEEYTRYPLTEVDGAVIAAKTLPFKDRINDVFFTYNSNYDAGAVRKHAEMEAYVDEGLENLKLTKPNVLNISSELIKPVQRMFKFIQLFEKLQEHTPESHEDYQATTEMYESFAALARRVNEKKRWCEIRNEVFGGTTQKPNRSIILDMKSFPGLMNSLRLLKKPAQLEIDRLIEEEKNRLQKLQNIITSVREWIRRWVDCTSKAYYSERNFLQCVLNMCDNERHLCIHPLVKSCSQSYAVPVDEINAYVAVVDSCLADLKRVYEPGLRRVADRLGQLLEITNDPQLLLEKLYSVHQELKTTVRKLDEQNYANQSEAALVEAHEELQHTKNTLQENLRKELPVLNKQIENVLFAAVSYVQVVTAKMTSREVLSMRKVMEKARQSPAGKPTLDLVEWRKFVEHIRARVTNSQSQVASIPNAGGASRISRSSSAARSAGTVYNRARYQGQRSQVTLSMGVPSSSMPYLPSNSTTHRPEGYSTYGKNTRISVSPKSPYPNPTTSKFFPCDSHQTNSAISLRSFEIEPTHEAAYDFTAKDQNQVSVKAGQAVKVLETFDRTGNTQWYKVIVLPDLKTGYVPASYLRLM</sequence>
<name>A0AAV2T4I5_CALDB</name>
<dbReference type="PANTHER" id="PTHR22834:SF20">
    <property type="entry name" value="SH3 DOMAIN-CONTAINING PROTEIN"/>
    <property type="match status" value="1"/>
</dbReference>
<reference evidence="7" key="1">
    <citation type="submission" date="2024-06" db="EMBL/GenBank/DDBJ databases">
        <authorList>
            <person name="Liu X."/>
            <person name="Lenzi L."/>
            <person name="Haldenby T S."/>
            <person name="Uol C."/>
        </authorList>
    </citation>
    <scope>NUCLEOTIDE SEQUENCE</scope>
</reference>
<dbReference type="SUPFAM" id="SSF48065">
    <property type="entry name" value="DBL homology domain (DH-domain)"/>
    <property type="match status" value="1"/>
</dbReference>
<dbReference type="PANTHER" id="PTHR22834">
    <property type="entry name" value="NUCLEAR FUSION PROTEIN FUS2"/>
    <property type="match status" value="1"/>
</dbReference>
<evidence type="ECO:0000313" key="7">
    <source>
        <dbReference type="EMBL" id="CAL5130999.1"/>
    </source>
</evidence>
<gene>
    <name evidence="7" type="ORF">CDAUBV1_LOCUS3195</name>
</gene>
<evidence type="ECO:0000256" key="2">
    <source>
        <dbReference type="PROSITE-ProRule" id="PRU00192"/>
    </source>
</evidence>
<dbReference type="GO" id="GO:0005737">
    <property type="term" value="C:cytoplasm"/>
    <property type="evidence" value="ECO:0007669"/>
    <property type="project" value="TreeGrafter"/>
</dbReference>
<feature type="compositionally biased region" description="Polar residues" evidence="4">
    <location>
        <begin position="518"/>
        <end position="534"/>
    </location>
</feature>
<dbReference type="Pfam" id="PF00621">
    <property type="entry name" value="RhoGEF"/>
    <property type="match status" value="1"/>
</dbReference>
<feature type="region of interest" description="Disordered" evidence="4">
    <location>
        <begin position="518"/>
        <end position="557"/>
    </location>
</feature>
<feature type="coiled-coil region" evidence="3">
    <location>
        <begin position="351"/>
        <end position="401"/>
    </location>
</feature>
<evidence type="ECO:0000313" key="8">
    <source>
        <dbReference type="Proteomes" id="UP001497525"/>
    </source>
</evidence>
<dbReference type="InterPro" id="IPR001452">
    <property type="entry name" value="SH3_domain"/>
</dbReference>
<dbReference type="PROSITE" id="PS50002">
    <property type="entry name" value="SH3"/>
    <property type="match status" value="1"/>
</dbReference>
<keyword evidence="1 2" id="KW-0728">SH3 domain</keyword>
<dbReference type="SMART" id="SM00325">
    <property type="entry name" value="RhoGEF"/>
    <property type="match status" value="1"/>
</dbReference>
<evidence type="ECO:0000256" key="1">
    <source>
        <dbReference type="ARBA" id="ARBA00022443"/>
    </source>
</evidence>
<dbReference type="Gene3D" id="2.30.30.40">
    <property type="entry name" value="SH3 Domains"/>
    <property type="match status" value="1"/>
</dbReference>
<feature type="compositionally biased region" description="Polar residues" evidence="4">
    <location>
        <begin position="543"/>
        <end position="553"/>
    </location>
</feature>
<dbReference type="AlphaFoldDB" id="A0AAV2T4I5"/>
<dbReference type="InterPro" id="IPR027267">
    <property type="entry name" value="AH/BAR_dom_sf"/>
</dbReference>
<dbReference type="InterPro" id="IPR051492">
    <property type="entry name" value="Dynamin-Rho_GEF"/>
</dbReference>
<comment type="caution">
    <text evidence="7">The sequence shown here is derived from an EMBL/GenBank/DDBJ whole genome shotgun (WGS) entry which is preliminary data.</text>
</comment>
<evidence type="ECO:0000259" key="6">
    <source>
        <dbReference type="PROSITE" id="PS50010"/>
    </source>
</evidence>
<dbReference type="Gene3D" id="1.20.1270.60">
    <property type="entry name" value="Arfaptin homology (AH) domain/BAR domain"/>
    <property type="match status" value="1"/>
</dbReference>
<protein>
    <recommendedName>
        <fullName evidence="9">SH3 domain-containing protein</fullName>
    </recommendedName>
</protein>